<comment type="similarity">
    <text evidence="1">Belongs to the LysR transcriptional regulatory family.</text>
</comment>
<name>A0A975I7Q6_9RHOB</name>
<reference evidence="6" key="1">
    <citation type="submission" date="2020-07" db="EMBL/GenBank/DDBJ databases">
        <title>Genome sequences of bacteria associated with the marine, planktonic diatom Thalassiosira profunda strain ECT2AJA-044.</title>
        <authorList>
            <person name="Gargas C.B."/>
            <person name="Roberts W.R."/>
            <person name="Alverson A.J."/>
        </authorList>
    </citation>
    <scope>NUCLEOTIDE SEQUENCE</scope>
    <source>
        <strain evidence="6">ECT2AJA-044</strain>
    </source>
</reference>
<dbReference type="InterPro" id="IPR036388">
    <property type="entry name" value="WH-like_DNA-bd_sf"/>
</dbReference>
<evidence type="ECO:0000256" key="1">
    <source>
        <dbReference type="ARBA" id="ARBA00009437"/>
    </source>
</evidence>
<dbReference type="Pfam" id="PF03466">
    <property type="entry name" value="LysR_substrate"/>
    <property type="match status" value="1"/>
</dbReference>
<dbReference type="PROSITE" id="PS50931">
    <property type="entry name" value="HTH_LYSR"/>
    <property type="match status" value="1"/>
</dbReference>
<dbReference type="SUPFAM" id="SSF46785">
    <property type="entry name" value="Winged helix' DNA-binding domain"/>
    <property type="match status" value="1"/>
</dbReference>
<evidence type="ECO:0000313" key="7">
    <source>
        <dbReference type="Proteomes" id="UP000665026"/>
    </source>
</evidence>
<gene>
    <name evidence="6" type="ORF">HZ995_11435</name>
</gene>
<keyword evidence="3" id="KW-0238">DNA-binding</keyword>
<dbReference type="KEGG" id="cact:HZ995_11435"/>
<dbReference type="InterPro" id="IPR005119">
    <property type="entry name" value="LysR_subst-bd"/>
</dbReference>
<organism evidence="6 7">
    <name type="scientific">Cognatishimia activa</name>
    <dbReference type="NCBI Taxonomy" id="1715691"/>
    <lineage>
        <taxon>Bacteria</taxon>
        <taxon>Pseudomonadati</taxon>
        <taxon>Pseudomonadota</taxon>
        <taxon>Alphaproteobacteria</taxon>
        <taxon>Rhodobacterales</taxon>
        <taxon>Paracoccaceae</taxon>
        <taxon>Cognatishimia</taxon>
    </lineage>
</organism>
<dbReference type="GO" id="GO:0005829">
    <property type="term" value="C:cytosol"/>
    <property type="evidence" value="ECO:0007669"/>
    <property type="project" value="TreeGrafter"/>
</dbReference>
<dbReference type="InterPro" id="IPR000847">
    <property type="entry name" value="LysR_HTH_N"/>
</dbReference>
<dbReference type="PANTHER" id="PTHR30419:SF8">
    <property type="entry name" value="NITROGEN ASSIMILATION TRANSCRIPTIONAL ACTIVATOR-RELATED"/>
    <property type="match status" value="1"/>
</dbReference>
<evidence type="ECO:0000259" key="5">
    <source>
        <dbReference type="PROSITE" id="PS50931"/>
    </source>
</evidence>
<dbReference type="RefSeq" id="WP_209355782.1">
    <property type="nucleotide sequence ID" value="NZ_CP060010.1"/>
</dbReference>
<evidence type="ECO:0000256" key="2">
    <source>
        <dbReference type="ARBA" id="ARBA00023015"/>
    </source>
</evidence>
<dbReference type="Gene3D" id="1.10.10.10">
    <property type="entry name" value="Winged helix-like DNA-binding domain superfamily/Winged helix DNA-binding domain"/>
    <property type="match status" value="1"/>
</dbReference>
<keyword evidence="2" id="KW-0805">Transcription regulation</keyword>
<proteinExistence type="inferred from homology"/>
<evidence type="ECO:0000256" key="4">
    <source>
        <dbReference type="ARBA" id="ARBA00023163"/>
    </source>
</evidence>
<dbReference type="InterPro" id="IPR050950">
    <property type="entry name" value="HTH-type_LysR_regulators"/>
</dbReference>
<accession>A0A975I7Q6</accession>
<dbReference type="Gene3D" id="3.40.190.290">
    <property type="match status" value="1"/>
</dbReference>
<dbReference type="EMBL" id="CP060010">
    <property type="protein sequence ID" value="QTN35096.1"/>
    <property type="molecule type" value="Genomic_DNA"/>
</dbReference>
<dbReference type="GO" id="GO:0003700">
    <property type="term" value="F:DNA-binding transcription factor activity"/>
    <property type="evidence" value="ECO:0007669"/>
    <property type="project" value="InterPro"/>
</dbReference>
<dbReference type="Pfam" id="PF00126">
    <property type="entry name" value="HTH_1"/>
    <property type="match status" value="1"/>
</dbReference>
<dbReference type="Proteomes" id="UP000665026">
    <property type="component" value="Chromosome"/>
</dbReference>
<evidence type="ECO:0000256" key="3">
    <source>
        <dbReference type="ARBA" id="ARBA00023125"/>
    </source>
</evidence>
<evidence type="ECO:0000313" key="6">
    <source>
        <dbReference type="EMBL" id="QTN35096.1"/>
    </source>
</evidence>
<dbReference type="PANTHER" id="PTHR30419">
    <property type="entry name" value="HTH-TYPE TRANSCRIPTIONAL REGULATOR YBHD"/>
    <property type="match status" value="1"/>
</dbReference>
<keyword evidence="4" id="KW-0804">Transcription</keyword>
<dbReference type="InterPro" id="IPR036390">
    <property type="entry name" value="WH_DNA-bd_sf"/>
</dbReference>
<protein>
    <submittedName>
        <fullName evidence="6">LysR family transcriptional regulator</fullName>
    </submittedName>
</protein>
<sequence>MQIDPNHLRILAAIVDEGGLSEGALALGKTQPSLSRVVSNLEQRLNEPLFEKGRRPLRPTELGRRLADEGRAIHLATQAAEDIVDRFTRGQAGSVRVAGSPIFMDGVISNIIAGFQQNHPDVRVDQSYGYASELIDRLELGTIDLGICPMLDEDVPEGFEFRPFLKGRNVIACSAGHPLARKKSLRLEDISEYPWITQPAGSPLYQDLRDVLRSIGITDFKVSYSGGSLSSIITILAGSDAMTVLPYSVVFMHPGKVIHALPIRIQHPKRELGLLMKTENDRTPAVRQFVKNVSLQFQSLSRAITERQRTEVWRA</sequence>
<dbReference type="SUPFAM" id="SSF53850">
    <property type="entry name" value="Periplasmic binding protein-like II"/>
    <property type="match status" value="1"/>
</dbReference>
<dbReference type="CDD" id="cd05466">
    <property type="entry name" value="PBP2_LTTR_substrate"/>
    <property type="match status" value="1"/>
</dbReference>
<dbReference type="GO" id="GO:0003677">
    <property type="term" value="F:DNA binding"/>
    <property type="evidence" value="ECO:0007669"/>
    <property type="project" value="UniProtKB-KW"/>
</dbReference>
<dbReference type="AlphaFoldDB" id="A0A975I7Q6"/>
<feature type="domain" description="HTH lysR-type" evidence="5">
    <location>
        <begin position="3"/>
        <end position="60"/>
    </location>
</feature>